<feature type="chain" id="PRO_5003069113" description="Porin domain-containing protein" evidence="1">
    <location>
        <begin position="23"/>
        <end position="349"/>
    </location>
</feature>
<dbReference type="GO" id="GO:0016020">
    <property type="term" value="C:membrane"/>
    <property type="evidence" value="ECO:0007669"/>
    <property type="project" value="InterPro"/>
</dbReference>
<dbReference type="Gene3D" id="2.40.160.10">
    <property type="entry name" value="Porin"/>
    <property type="match status" value="1"/>
</dbReference>
<feature type="domain" description="Porin" evidence="2">
    <location>
        <begin position="8"/>
        <end position="324"/>
    </location>
</feature>
<evidence type="ECO:0000313" key="3">
    <source>
        <dbReference type="EMBL" id="ADE40509.1"/>
    </source>
</evidence>
<dbReference type="Proteomes" id="UP000007460">
    <property type="component" value="Chromosome"/>
</dbReference>
<dbReference type="InterPro" id="IPR033900">
    <property type="entry name" value="Gram_neg_porin_domain"/>
</dbReference>
<feature type="signal peptide" evidence="1">
    <location>
        <begin position="1"/>
        <end position="22"/>
    </location>
</feature>
<dbReference type="GO" id="GO:0015288">
    <property type="term" value="F:porin activity"/>
    <property type="evidence" value="ECO:0007669"/>
    <property type="project" value="InterPro"/>
</dbReference>
<dbReference type="HOGENOM" id="CLU_798941_0_0_5"/>
<keyword evidence="4" id="KW-1185">Reference proteome</keyword>
<name>D5BPK7_PUNMI</name>
<dbReference type="RefSeq" id="WP_013047136.1">
    <property type="nucleotide sequence ID" value="NC_014010.1"/>
</dbReference>
<evidence type="ECO:0000259" key="2">
    <source>
        <dbReference type="Pfam" id="PF13609"/>
    </source>
</evidence>
<reference evidence="3 4" key="1">
    <citation type="journal article" date="2010" name="J. Bacteriol.">
        <title>Complete genome sequence of "Candidatus Puniceispirillum marinum" IMCC1322, a representative of the SAR116 clade in the Alphaproteobacteria.</title>
        <authorList>
            <person name="Oh H.M."/>
            <person name="Kwon K.K."/>
            <person name="Kang I."/>
            <person name="Kang S.G."/>
            <person name="Lee J.H."/>
            <person name="Kim S.J."/>
            <person name="Cho J.C."/>
        </authorList>
    </citation>
    <scope>NUCLEOTIDE SEQUENCE [LARGE SCALE GENOMIC DNA]</scope>
    <source>
        <strain evidence="3 4">IMCC1322</strain>
    </source>
</reference>
<dbReference type="Pfam" id="PF13609">
    <property type="entry name" value="Porin_4"/>
    <property type="match status" value="1"/>
</dbReference>
<dbReference type="EMBL" id="CP001751">
    <property type="protein sequence ID" value="ADE40509.1"/>
    <property type="molecule type" value="Genomic_DNA"/>
</dbReference>
<accession>D5BPK7</accession>
<dbReference type="OrthoDB" id="6758483at2"/>
<dbReference type="KEGG" id="apb:SAR116_2266"/>
<gene>
    <name evidence="3" type="ordered locus">SAR116_2266</name>
</gene>
<dbReference type="SUPFAM" id="SSF56935">
    <property type="entry name" value="Porins"/>
    <property type="match status" value="1"/>
</dbReference>
<evidence type="ECO:0000256" key="1">
    <source>
        <dbReference type="SAM" id="SignalP"/>
    </source>
</evidence>
<proteinExistence type="predicted"/>
<evidence type="ECO:0000313" key="4">
    <source>
        <dbReference type="Proteomes" id="UP000007460"/>
    </source>
</evidence>
<dbReference type="STRING" id="488538.SAR116_2266"/>
<dbReference type="InterPro" id="IPR023614">
    <property type="entry name" value="Porin_dom_sf"/>
</dbReference>
<dbReference type="eggNOG" id="COG3203">
    <property type="taxonomic scope" value="Bacteria"/>
</dbReference>
<protein>
    <recommendedName>
        <fullName evidence="2">Porin domain-containing protein</fullName>
    </recommendedName>
</protein>
<keyword evidence="1" id="KW-0732">Signal</keyword>
<organism evidence="3 4">
    <name type="scientific">Puniceispirillum marinum (strain IMCC1322)</name>
    <dbReference type="NCBI Taxonomy" id="488538"/>
    <lineage>
        <taxon>Bacteria</taxon>
        <taxon>Pseudomonadati</taxon>
        <taxon>Pseudomonadota</taxon>
        <taxon>Alphaproteobacteria</taxon>
        <taxon>Candidatus Puniceispirillales</taxon>
        <taxon>Candidatus Puniceispirillaceae</taxon>
        <taxon>Candidatus Puniceispirillum</taxon>
    </lineage>
</organism>
<dbReference type="AlphaFoldDB" id="D5BPK7"/>
<sequence>MKKLLMTTTALIALGGVTSALADLSISGNARWTYTTWTDKTLDDAGSGANNTSMGEVLQLWFNADETADSGMTYGAAARLRQVKDGFDRNWIYVGDDWGKVSLGRQFSPFTTGSLGANWRGTISGVQPGVGDVTGNAGLITTSWVNPSGTAPKFIYNSPNIAGITLGFSMADGGTKVATADDGTKSGGKADSTAMRVNYSTDIMDGTGLTLGYATETTKAVDGAADSAKTDHSEVGAAVTSGDLTASVIQLGKSQKPNVGATTSDQKATELEVAYAMSDALTVNVIMLNSKENKGTKKGDKFSSTELGAKYTIAPGLTANLIYTKASHTPNMGAKNTGNSTQLQMRVNF</sequence>